<keyword evidence="3" id="KW-1185">Reference proteome</keyword>
<feature type="region of interest" description="Disordered" evidence="1">
    <location>
        <begin position="93"/>
        <end position="269"/>
    </location>
</feature>
<feature type="signal peptide" evidence="2">
    <location>
        <begin position="1"/>
        <end position="22"/>
    </location>
</feature>
<sequence>MSHLSAIAILVFIACFTPQSKSQTFDYLLDSMLNADACSPLFASQKFPISDRECNKATCDFPKEVCIITEAQSDEPPKSRSKQSFEERLLNMKVTGVKRRIEHHRQTHGDGTSRSKRQAQSSNLKCESMPKACRSAVQKAIKKFKKDGGEEKASSRTTPEPPTTTSSREEPEVRQPPAPLTPTPQPTPSPQPTPTPSQPEETPGTPFPQPATPSWPAPTPAPTPTPAPWPAPAPNPGGSYLRPPPLGYMRPPQNYNRPQVSSYSRPMGK</sequence>
<proteinExistence type="predicted"/>
<accession>A0A914WPG5</accession>
<dbReference type="AlphaFoldDB" id="A0A914WPG5"/>
<evidence type="ECO:0000313" key="4">
    <source>
        <dbReference type="WBParaSite" id="PSAMB.scaffold47size96026.g996.t1"/>
    </source>
</evidence>
<reference evidence="4" key="1">
    <citation type="submission" date="2022-11" db="UniProtKB">
        <authorList>
            <consortium name="WormBaseParasite"/>
        </authorList>
    </citation>
    <scope>IDENTIFICATION</scope>
</reference>
<feature type="compositionally biased region" description="Basic residues" evidence="1">
    <location>
        <begin position="96"/>
        <end position="106"/>
    </location>
</feature>
<feature type="compositionally biased region" description="Low complexity" evidence="1">
    <location>
        <begin position="155"/>
        <end position="166"/>
    </location>
</feature>
<evidence type="ECO:0000313" key="3">
    <source>
        <dbReference type="Proteomes" id="UP000887566"/>
    </source>
</evidence>
<keyword evidence="2" id="KW-0732">Signal</keyword>
<dbReference type="Proteomes" id="UP000887566">
    <property type="component" value="Unplaced"/>
</dbReference>
<dbReference type="WBParaSite" id="PSAMB.scaffold47size96026.g996.t1">
    <property type="protein sequence ID" value="PSAMB.scaffold47size96026.g996.t1"/>
    <property type="gene ID" value="PSAMB.scaffold47size96026.g996"/>
</dbReference>
<feature type="compositionally biased region" description="Pro residues" evidence="1">
    <location>
        <begin position="205"/>
        <end position="235"/>
    </location>
</feature>
<organism evidence="3 4">
    <name type="scientific">Plectus sambesii</name>
    <dbReference type="NCBI Taxonomy" id="2011161"/>
    <lineage>
        <taxon>Eukaryota</taxon>
        <taxon>Metazoa</taxon>
        <taxon>Ecdysozoa</taxon>
        <taxon>Nematoda</taxon>
        <taxon>Chromadorea</taxon>
        <taxon>Plectida</taxon>
        <taxon>Plectina</taxon>
        <taxon>Plectoidea</taxon>
        <taxon>Plectidae</taxon>
        <taxon>Plectus</taxon>
    </lineage>
</organism>
<feature type="compositionally biased region" description="Polar residues" evidence="1">
    <location>
        <begin position="253"/>
        <end position="269"/>
    </location>
</feature>
<feature type="compositionally biased region" description="Pro residues" evidence="1">
    <location>
        <begin position="174"/>
        <end position="197"/>
    </location>
</feature>
<protein>
    <submittedName>
        <fullName evidence="4">Uncharacterized protein</fullName>
    </submittedName>
</protein>
<evidence type="ECO:0000256" key="2">
    <source>
        <dbReference type="SAM" id="SignalP"/>
    </source>
</evidence>
<name>A0A914WPG5_9BILA</name>
<evidence type="ECO:0000256" key="1">
    <source>
        <dbReference type="SAM" id="MobiDB-lite"/>
    </source>
</evidence>
<dbReference type="PRINTS" id="PR01217">
    <property type="entry name" value="PRICHEXTENSN"/>
</dbReference>
<feature type="chain" id="PRO_5036790364" evidence="2">
    <location>
        <begin position="23"/>
        <end position="269"/>
    </location>
</feature>